<dbReference type="InterPro" id="IPR036412">
    <property type="entry name" value="HAD-like_sf"/>
</dbReference>
<dbReference type="OrthoDB" id="9782449at2"/>
<evidence type="ECO:0000313" key="6">
    <source>
        <dbReference type="Proteomes" id="UP000280346"/>
    </source>
</evidence>
<dbReference type="Gene3D" id="1.10.150.730">
    <property type="match status" value="1"/>
</dbReference>
<evidence type="ECO:0000256" key="1">
    <source>
        <dbReference type="ARBA" id="ARBA00000830"/>
    </source>
</evidence>
<dbReference type="GO" id="GO:0006281">
    <property type="term" value="P:DNA repair"/>
    <property type="evidence" value="ECO:0007669"/>
    <property type="project" value="TreeGrafter"/>
</dbReference>
<dbReference type="Proteomes" id="UP000280346">
    <property type="component" value="Unassembled WGS sequence"/>
</dbReference>
<dbReference type="InterPro" id="IPR050155">
    <property type="entry name" value="HAD-like_hydrolase_sf"/>
</dbReference>
<organism evidence="5 6">
    <name type="scientific">Azospirillum doebereinerae</name>
    <dbReference type="NCBI Taxonomy" id="92933"/>
    <lineage>
        <taxon>Bacteria</taxon>
        <taxon>Pseudomonadati</taxon>
        <taxon>Pseudomonadota</taxon>
        <taxon>Alphaproteobacteria</taxon>
        <taxon>Rhodospirillales</taxon>
        <taxon>Azospirillaceae</taxon>
        <taxon>Azospirillum</taxon>
    </lineage>
</organism>
<evidence type="ECO:0000256" key="4">
    <source>
        <dbReference type="ARBA" id="ARBA00013078"/>
    </source>
</evidence>
<dbReference type="Pfam" id="PF13419">
    <property type="entry name" value="HAD_2"/>
    <property type="match status" value="1"/>
</dbReference>
<comment type="catalytic activity">
    <reaction evidence="1">
        <text>2-phosphoglycolate + H2O = glycolate + phosphate</text>
        <dbReference type="Rhea" id="RHEA:14369"/>
        <dbReference type="ChEBI" id="CHEBI:15377"/>
        <dbReference type="ChEBI" id="CHEBI:29805"/>
        <dbReference type="ChEBI" id="CHEBI:43474"/>
        <dbReference type="ChEBI" id="CHEBI:58033"/>
        <dbReference type="EC" id="3.1.3.18"/>
    </reaction>
</comment>
<dbReference type="SFLD" id="SFLDS00003">
    <property type="entry name" value="Haloacid_Dehalogenase"/>
    <property type="match status" value="1"/>
</dbReference>
<dbReference type="InterPro" id="IPR041492">
    <property type="entry name" value="HAD_2"/>
</dbReference>
<accession>A0A3S0V6T6</accession>
<dbReference type="InterPro" id="IPR023214">
    <property type="entry name" value="HAD_sf"/>
</dbReference>
<dbReference type="EC" id="3.1.3.18" evidence="4"/>
<dbReference type="Gene3D" id="3.40.50.1000">
    <property type="entry name" value="HAD superfamily/HAD-like"/>
    <property type="match status" value="1"/>
</dbReference>
<dbReference type="AlphaFoldDB" id="A0A3S0V6T6"/>
<dbReference type="GO" id="GO:0005829">
    <property type="term" value="C:cytosol"/>
    <property type="evidence" value="ECO:0007669"/>
    <property type="project" value="TreeGrafter"/>
</dbReference>
<dbReference type="RefSeq" id="WP_126997218.1">
    <property type="nucleotide sequence ID" value="NZ_JBNPXW010000010.1"/>
</dbReference>
<keyword evidence="6" id="KW-1185">Reference proteome</keyword>
<gene>
    <name evidence="5" type="ORF">EJ913_09710</name>
</gene>
<protein>
    <recommendedName>
        <fullName evidence="4">phosphoglycolate phosphatase</fullName>
        <ecNumber evidence="4">3.1.3.18</ecNumber>
    </recommendedName>
</protein>
<comment type="similarity">
    <text evidence="3">Belongs to the HAD-like hydrolase superfamily. CbbY/CbbZ/Gph/YieH family.</text>
</comment>
<dbReference type="SUPFAM" id="SSF56784">
    <property type="entry name" value="HAD-like"/>
    <property type="match status" value="1"/>
</dbReference>
<evidence type="ECO:0000313" key="5">
    <source>
        <dbReference type="EMBL" id="RUQ72835.1"/>
    </source>
</evidence>
<comment type="pathway">
    <text evidence="2">Organic acid metabolism; glycolate biosynthesis; glycolate from 2-phosphoglycolate: step 1/1.</text>
</comment>
<dbReference type="PANTHER" id="PTHR43434">
    <property type="entry name" value="PHOSPHOGLYCOLATE PHOSPHATASE"/>
    <property type="match status" value="1"/>
</dbReference>
<comment type="caution">
    <text evidence="5">The sequence shown here is derived from an EMBL/GenBank/DDBJ whole genome shotgun (WGS) entry which is preliminary data.</text>
</comment>
<keyword evidence="5" id="KW-0378">Hydrolase</keyword>
<sequence>MSDTLALPRAVLYDWDNTLVDNWGTVRAALNHALVSFDLPAWSEEEARIRIKQSMRDSFPRIFGERWTEARDLFYAYFAEHHLDHLRPLPGAESLLRTFAERGIYQAVVSNKTGKFLRAEADALGWTQYFGKLVGSQDAPFDKPHGAPVAMALEPAGLQPGPDVWFLGDADIDMECAHGAGMVPVLIGLGEGSGFDRFPPAHRHVDCEALCGLVGEGGDTISVQTVVETVRMRAKSAP</sequence>
<dbReference type="SFLD" id="SFLDG01129">
    <property type="entry name" value="C1.5:_HAD__Beta-PGM__Phosphata"/>
    <property type="match status" value="1"/>
</dbReference>
<name>A0A3S0V6T6_9PROT</name>
<proteinExistence type="inferred from homology"/>
<dbReference type="EMBL" id="RZIJ01000006">
    <property type="protein sequence ID" value="RUQ72835.1"/>
    <property type="molecule type" value="Genomic_DNA"/>
</dbReference>
<dbReference type="GO" id="GO:0008967">
    <property type="term" value="F:phosphoglycolate phosphatase activity"/>
    <property type="evidence" value="ECO:0007669"/>
    <property type="project" value="UniProtKB-EC"/>
</dbReference>
<evidence type="ECO:0000256" key="2">
    <source>
        <dbReference type="ARBA" id="ARBA00004818"/>
    </source>
</evidence>
<reference evidence="5 6" key="1">
    <citation type="submission" date="2018-12" db="EMBL/GenBank/DDBJ databases">
        <authorList>
            <person name="Yang Y."/>
        </authorList>
    </citation>
    <scope>NUCLEOTIDE SEQUENCE [LARGE SCALE GENOMIC DNA]</scope>
    <source>
        <strain evidence="5 6">GSF71</strain>
    </source>
</reference>
<dbReference type="PANTHER" id="PTHR43434:SF1">
    <property type="entry name" value="PHOSPHOGLYCOLATE PHOSPHATASE"/>
    <property type="match status" value="1"/>
</dbReference>
<evidence type="ECO:0000256" key="3">
    <source>
        <dbReference type="ARBA" id="ARBA00006171"/>
    </source>
</evidence>